<dbReference type="Gene3D" id="2.60.220.50">
    <property type="match status" value="2"/>
</dbReference>
<organism evidence="11 12">
    <name type="scientific">Tupaia chinensis</name>
    <name type="common">Chinese tree shrew</name>
    <name type="synonym">Tupaia belangeri chinensis</name>
    <dbReference type="NCBI Taxonomy" id="246437"/>
    <lineage>
        <taxon>Eukaryota</taxon>
        <taxon>Metazoa</taxon>
        <taxon>Chordata</taxon>
        <taxon>Craniata</taxon>
        <taxon>Vertebrata</taxon>
        <taxon>Euteleostomi</taxon>
        <taxon>Mammalia</taxon>
        <taxon>Eutheria</taxon>
        <taxon>Euarchontoglires</taxon>
        <taxon>Scandentia</taxon>
        <taxon>Tupaiidae</taxon>
        <taxon>Tupaia</taxon>
    </lineage>
</organism>
<name>L9KU21_TUPCH</name>
<reference evidence="12" key="1">
    <citation type="submission" date="2012-07" db="EMBL/GenBank/DDBJ databases">
        <title>Genome of the Chinese tree shrew, a rising model animal genetically related to primates.</title>
        <authorList>
            <person name="Zhang G."/>
            <person name="Fan Y."/>
            <person name="Yao Y."/>
            <person name="Huang Z."/>
        </authorList>
    </citation>
    <scope>NUCLEOTIDE SEQUENCE [LARGE SCALE GENOMIC DNA]</scope>
</reference>
<comment type="subcellular location">
    <subcellularLocation>
        <location evidence="1">Membrane</location>
        <topology evidence="1">Multi-pass membrane protein</topology>
    </subcellularLocation>
</comment>
<feature type="domain" description="PH" evidence="8">
    <location>
        <begin position="1"/>
        <end position="19"/>
    </location>
</feature>
<keyword evidence="5" id="KW-1015">Disulfide bond</keyword>
<dbReference type="InterPro" id="IPR046338">
    <property type="entry name" value="GAIN_dom_sf"/>
</dbReference>
<dbReference type="InterPro" id="IPR017981">
    <property type="entry name" value="GPCR_2-like_7TM"/>
</dbReference>
<evidence type="ECO:0000256" key="4">
    <source>
        <dbReference type="ARBA" id="ARBA00023136"/>
    </source>
</evidence>
<feature type="non-terminal residue" evidence="11">
    <location>
        <position position="1"/>
    </location>
</feature>
<dbReference type="AlphaFoldDB" id="L9KU21"/>
<dbReference type="FunCoup" id="L9KU21">
    <property type="interactions" value="119"/>
</dbReference>
<accession>L9KU21</accession>
<dbReference type="SMART" id="SM00303">
    <property type="entry name" value="GPS"/>
    <property type="match status" value="1"/>
</dbReference>
<evidence type="ECO:0000259" key="8">
    <source>
        <dbReference type="PROSITE" id="PS50003"/>
    </source>
</evidence>
<dbReference type="Proteomes" id="UP000011518">
    <property type="component" value="Unassembled WGS sequence"/>
</dbReference>
<dbReference type="PROSITE" id="PS50221">
    <property type="entry name" value="GAIN_B"/>
    <property type="match status" value="1"/>
</dbReference>
<dbReference type="PRINTS" id="PR00249">
    <property type="entry name" value="GPCRSECRETIN"/>
</dbReference>
<feature type="transmembrane region" description="Helical" evidence="7">
    <location>
        <begin position="978"/>
        <end position="1004"/>
    </location>
</feature>
<dbReference type="PANTHER" id="PTHR12011">
    <property type="entry name" value="ADHESION G-PROTEIN COUPLED RECEPTOR"/>
    <property type="match status" value="1"/>
</dbReference>
<keyword evidence="2 7" id="KW-0812">Transmembrane</keyword>
<sequence>TETLEELQRWIENIEKPRSRALAFPRGQVRALEQKLLKADFQGPRLTLRTDIIQSLVFKLDCNFTGLSLSSDSLEQNPKAQPSHAMELPAELTQAACVTSHRKLRLICVYFSSTFFFQDDDNSSLLNNYVLGAQLDHGHVSNLRETVNISFWHNQSLVLQVRALEQKLLKADFQGPRLTLRTDIIQSLVFKLDCNFTGLSLSSDSLEQNPKAQPSHAMELPAELTQAACVTSHRKLRLICVYFSSTFFFQDDDNSSLLNNYVLGAQLDHGHVSNLRETVNISFWHNQSLEDYTVTCVFWNEGASKHYWGAWSPEGCRTEQPSRSQVLCHCNHLTYFAVLMQFSTAPVPAELLAPLTYISLVGCSISIVASLLTVLLHFQTRKQSDSITRIHMNLHTSVLGLNVAFLLSPELAMPPVPQAACTVLAAILHYMLLSCLTWMAIEGFHLYLLLGRVYNIYIRRYMLKLCAVGWGKCSICPLPLLRPPLPITLISNATIATTTSTAFTFNTTITTTTALTSNATVTTTTTSITLTSNTTITTTSTSTALTSNSSTTITTTLTSNITITPTTSTALTSTTILTSNTTIVTMPPRHSPPTSPSPPPLPSLPTPPSPPPHPLPHSLPSPPIPPPLLTTTTTATLTSITTLATTTTLTSITTVTTTISTTFASSTTIITSTTLTSNTIIATITILTTLTSNTIIATITILTTLTSNTIIATLTILTTLTSNTIIATSTALTSNAIIATITSSPPAPPPLLPSPLTLPLPPPPPSLPTPPSLSPLPPLSFLWQNQHSSSSLTITATTSPPPPPLFLPLLPIPPSPSSPSPPSPPRLYPHPHRCLTTIAGTPPPSQPRVPALLVLPLLAAKSSVYGPYSIPLSGTQENGTAFQNTSMCWLRSSLAHAVLVMGYGGLTCLFNLVVLTWALQALRRLRVQRRAPGARACQDTVTVLGLTVLLGTTWALAFFSFGVFFLPQLFLFTIFNSLYAHAVLVMGYGGLTCLFNLVVLTWALQALRRLRVQRRAPGARACQDTVTVLGLTVLLGTTWALAFFSFGVFFLPQLFLFTIFNSLYGFFLFLWFCSQRCRAEAEAKAEAEMEAFSSSQTTR</sequence>
<dbReference type="GO" id="GO:0005886">
    <property type="term" value="C:plasma membrane"/>
    <property type="evidence" value="ECO:0007669"/>
    <property type="project" value="TreeGrafter"/>
</dbReference>
<feature type="compositionally biased region" description="Pro residues" evidence="6">
    <location>
        <begin position="589"/>
        <end position="628"/>
    </location>
</feature>
<keyword evidence="4 7" id="KW-0472">Membrane</keyword>
<dbReference type="Pfam" id="PF00002">
    <property type="entry name" value="7tm_2"/>
    <property type="match status" value="2"/>
</dbReference>
<evidence type="ECO:0000256" key="5">
    <source>
        <dbReference type="ARBA" id="ARBA00023157"/>
    </source>
</evidence>
<keyword evidence="12" id="KW-1185">Reference proteome</keyword>
<feature type="domain" description="G-protein coupled receptors family 2 profile 2" evidence="10">
    <location>
        <begin position="355"/>
        <end position="471"/>
    </location>
</feature>
<dbReference type="Pfam" id="PF01825">
    <property type="entry name" value="GPS"/>
    <property type="match status" value="1"/>
</dbReference>
<feature type="transmembrane region" description="Helical" evidence="7">
    <location>
        <begin position="1054"/>
        <end position="1074"/>
    </location>
</feature>
<evidence type="ECO:0000256" key="1">
    <source>
        <dbReference type="ARBA" id="ARBA00004141"/>
    </source>
</evidence>
<dbReference type="EMBL" id="KB320660">
    <property type="protein sequence ID" value="ELW66198.1"/>
    <property type="molecule type" value="Genomic_DNA"/>
</dbReference>
<dbReference type="GO" id="GO:0007189">
    <property type="term" value="P:adenylate cyclase-activating G protein-coupled receptor signaling pathway"/>
    <property type="evidence" value="ECO:0007669"/>
    <property type="project" value="TreeGrafter"/>
</dbReference>
<keyword evidence="11" id="KW-0675">Receptor</keyword>
<feature type="transmembrane region" description="Helical" evidence="7">
    <location>
        <begin position="940"/>
        <end position="966"/>
    </location>
</feature>
<evidence type="ECO:0000256" key="2">
    <source>
        <dbReference type="ARBA" id="ARBA00022692"/>
    </source>
</evidence>
<dbReference type="PROSITE" id="PS50261">
    <property type="entry name" value="G_PROTEIN_RECEP_F2_4"/>
    <property type="match status" value="1"/>
</dbReference>
<feature type="transmembrane region" description="Helical" evidence="7">
    <location>
        <begin position="355"/>
        <end position="378"/>
    </location>
</feature>
<dbReference type="InterPro" id="IPR000203">
    <property type="entry name" value="GPS"/>
</dbReference>
<evidence type="ECO:0000256" key="7">
    <source>
        <dbReference type="SAM" id="Phobius"/>
    </source>
</evidence>
<feature type="transmembrane region" description="Helical" evidence="7">
    <location>
        <begin position="390"/>
        <end position="407"/>
    </location>
</feature>
<dbReference type="PANTHER" id="PTHR12011:SF326">
    <property type="entry name" value="ADHESION G-PROTEIN COUPLED RECEPTOR G5"/>
    <property type="match status" value="1"/>
</dbReference>
<feature type="region of interest" description="Disordered" evidence="6">
    <location>
        <begin position="805"/>
        <end position="827"/>
    </location>
</feature>
<proteinExistence type="predicted"/>
<feature type="transmembrane region" description="Helical" evidence="7">
    <location>
        <begin position="1025"/>
        <end position="1048"/>
    </location>
</feature>
<dbReference type="InterPro" id="IPR057244">
    <property type="entry name" value="GAIN_B"/>
</dbReference>
<dbReference type="Gene3D" id="1.20.1070.10">
    <property type="entry name" value="Rhodopsin 7-helix transmembrane proteins"/>
    <property type="match status" value="3"/>
</dbReference>
<evidence type="ECO:0000256" key="6">
    <source>
        <dbReference type="SAM" id="MobiDB-lite"/>
    </source>
</evidence>
<dbReference type="InParanoid" id="L9KU21"/>
<feature type="domain" description="GAIN-B" evidence="9">
    <location>
        <begin position="186"/>
        <end position="346"/>
    </location>
</feature>
<dbReference type="eggNOG" id="KOG4193">
    <property type="taxonomic scope" value="Eukaryota"/>
</dbReference>
<dbReference type="GO" id="GO:0004930">
    <property type="term" value="F:G protein-coupled receptor activity"/>
    <property type="evidence" value="ECO:0007669"/>
    <property type="project" value="InterPro"/>
</dbReference>
<evidence type="ECO:0000259" key="10">
    <source>
        <dbReference type="PROSITE" id="PS50261"/>
    </source>
</evidence>
<feature type="transmembrane region" description="Helical" evidence="7">
    <location>
        <begin position="894"/>
        <end position="919"/>
    </location>
</feature>
<feature type="region of interest" description="Disordered" evidence="6">
    <location>
        <begin position="750"/>
        <end position="771"/>
    </location>
</feature>
<dbReference type="FunFam" id="2.60.220.50:FF:000026">
    <property type="entry name" value="Adhesion G protein-coupled receptor G5"/>
    <property type="match status" value="1"/>
</dbReference>
<dbReference type="InterPro" id="IPR001849">
    <property type="entry name" value="PH_domain"/>
</dbReference>
<reference evidence="12" key="2">
    <citation type="journal article" date="2013" name="Nat. Commun.">
        <title>Genome of the Chinese tree shrew.</title>
        <authorList>
            <person name="Fan Y."/>
            <person name="Huang Z.Y."/>
            <person name="Cao C.C."/>
            <person name="Chen C.S."/>
            <person name="Chen Y.X."/>
            <person name="Fan D.D."/>
            <person name="He J."/>
            <person name="Hou H.L."/>
            <person name="Hu L."/>
            <person name="Hu X.T."/>
            <person name="Jiang X.T."/>
            <person name="Lai R."/>
            <person name="Lang Y.S."/>
            <person name="Liang B."/>
            <person name="Liao S.G."/>
            <person name="Mu D."/>
            <person name="Ma Y.Y."/>
            <person name="Niu Y.Y."/>
            <person name="Sun X.Q."/>
            <person name="Xia J.Q."/>
            <person name="Xiao J."/>
            <person name="Xiong Z.Q."/>
            <person name="Xu L."/>
            <person name="Yang L."/>
            <person name="Zhang Y."/>
            <person name="Zhao W."/>
            <person name="Zhao X.D."/>
            <person name="Zheng Y.T."/>
            <person name="Zhou J.M."/>
            <person name="Zhu Y.B."/>
            <person name="Zhang G.J."/>
            <person name="Wang J."/>
            <person name="Yao Y.G."/>
        </authorList>
    </citation>
    <scope>NUCLEOTIDE SEQUENCE [LARGE SCALE GENOMIC DNA]</scope>
</reference>
<keyword evidence="3 7" id="KW-1133">Transmembrane helix</keyword>
<dbReference type="InterPro" id="IPR000832">
    <property type="entry name" value="GPCR_2_secretin-like"/>
</dbReference>
<gene>
    <name evidence="11" type="ORF">TREES_T100002937</name>
</gene>
<evidence type="ECO:0000259" key="9">
    <source>
        <dbReference type="PROSITE" id="PS50221"/>
    </source>
</evidence>
<dbReference type="PROSITE" id="PS50003">
    <property type="entry name" value="PH_DOMAIN"/>
    <property type="match status" value="1"/>
</dbReference>
<feature type="region of interest" description="Disordered" evidence="6">
    <location>
        <begin position="583"/>
        <end position="630"/>
    </location>
</feature>
<dbReference type="GO" id="GO:0007166">
    <property type="term" value="P:cell surface receptor signaling pathway"/>
    <property type="evidence" value="ECO:0007669"/>
    <property type="project" value="InterPro"/>
</dbReference>
<feature type="transmembrane region" description="Helical" evidence="7">
    <location>
        <begin position="427"/>
        <end position="449"/>
    </location>
</feature>
<evidence type="ECO:0000313" key="11">
    <source>
        <dbReference type="EMBL" id="ELW66198.1"/>
    </source>
</evidence>
<dbReference type="STRING" id="246437.L9KU21"/>
<evidence type="ECO:0000256" key="3">
    <source>
        <dbReference type="ARBA" id="ARBA00022989"/>
    </source>
</evidence>
<protein>
    <submittedName>
        <fullName evidence="11">Putative G-protein coupled receptor 114</fullName>
    </submittedName>
</protein>
<evidence type="ECO:0000313" key="12">
    <source>
        <dbReference type="Proteomes" id="UP000011518"/>
    </source>
</evidence>